<evidence type="ECO:0000259" key="1">
    <source>
        <dbReference type="Pfam" id="PF08874"/>
    </source>
</evidence>
<proteinExistence type="predicted"/>
<evidence type="ECO:0000313" key="3">
    <source>
        <dbReference type="EMBL" id="HIR94407.1"/>
    </source>
</evidence>
<comment type="caution">
    <text evidence="3">The sequence shown here is derived from an EMBL/GenBank/DDBJ whole genome shotgun (WGS) entry which is preliminary data.</text>
</comment>
<dbReference type="InterPro" id="IPR014973">
    <property type="entry name" value="DUF1835"/>
</dbReference>
<organism evidence="3 4">
    <name type="scientific">Candidatus Egerieimonas intestinavium</name>
    <dbReference type="NCBI Taxonomy" id="2840777"/>
    <lineage>
        <taxon>Bacteria</taxon>
        <taxon>Bacillati</taxon>
        <taxon>Bacillota</taxon>
        <taxon>Clostridia</taxon>
        <taxon>Lachnospirales</taxon>
        <taxon>Lachnospiraceae</taxon>
        <taxon>Lachnospiraceae incertae sedis</taxon>
        <taxon>Candidatus Egerieimonas</taxon>
    </lineage>
</organism>
<evidence type="ECO:0000313" key="4">
    <source>
        <dbReference type="Proteomes" id="UP000886841"/>
    </source>
</evidence>
<gene>
    <name evidence="3" type="ORF">IAB98_13420</name>
</gene>
<protein>
    <submittedName>
        <fullName evidence="3">DUF1835 domain-containing protein</fullName>
    </submittedName>
</protein>
<feature type="domain" description="DUF3658" evidence="2">
    <location>
        <begin position="185"/>
        <end position="283"/>
    </location>
</feature>
<feature type="domain" description="DUF1835" evidence="1">
    <location>
        <begin position="54"/>
        <end position="156"/>
    </location>
</feature>
<dbReference type="AlphaFoldDB" id="A0A9D1JHJ8"/>
<dbReference type="Proteomes" id="UP000886841">
    <property type="component" value="Unassembled WGS sequence"/>
</dbReference>
<dbReference type="InterPro" id="IPR022123">
    <property type="entry name" value="DUF3658"/>
</dbReference>
<reference evidence="3" key="2">
    <citation type="journal article" date="2021" name="PeerJ">
        <title>Extensive microbial diversity within the chicken gut microbiome revealed by metagenomics and culture.</title>
        <authorList>
            <person name="Gilroy R."/>
            <person name="Ravi A."/>
            <person name="Getino M."/>
            <person name="Pursley I."/>
            <person name="Horton D.L."/>
            <person name="Alikhan N.F."/>
            <person name="Baker D."/>
            <person name="Gharbi K."/>
            <person name="Hall N."/>
            <person name="Watson M."/>
            <person name="Adriaenssens E.M."/>
            <person name="Foster-Nyarko E."/>
            <person name="Jarju S."/>
            <person name="Secka A."/>
            <person name="Antonio M."/>
            <person name="Oren A."/>
            <person name="Chaudhuri R.R."/>
            <person name="La Ragione R."/>
            <person name="Hildebrand F."/>
            <person name="Pallen M.J."/>
        </authorList>
    </citation>
    <scope>NUCLEOTIDE SEQUENCE</scope>
    <source>
        <strain evidence="3">ChiSxjej1B13-7041</strain>
    </source>
</reference>
<accession>A0A9D1JHJ8</accession>
<name>A0A9D1JHJ8_9FIRM</name>
<reference evidence="3" key="1">
    <citation type="submission" date="2020-10" db="EMBL/GenBank/DDBJ databases">
        <authorList>
            <person name="Gilroy R."/>
        </authorList>
    </citation>
    <scope>NUCLEOTIDE SEQUENCE</scope>
    <source>
        <strain evidence="3">ChiSxjej1B13-7041</strain>
    </source>
</reference>
<sequence>MIEVLFGESEAASMKAAKSTVVLSRTDGPTALWMAGKKKPPKRERGPWIPGTAHEVICLGFMLDIGDIQEKPDSQYRRNLIYSLYAQGQWGRDEEEEKELRKAGEIYGGELQRLQNYLDSGEAIRIWYSDAPYSLCGFYFLCSMLKNVENDIRAVKLPPYASRGNAIVWYQNWGEIAAEEFSLFLPQERALSREELRMYAMLWSGLQEENSPLRAVVNGRLLGVPEDFYDFLLWGSLSQKPVKEARLIGEILGKTQISVGDLWYAKRIDYFIGQGKIKVLEESENKYQRVISLA</sequence>
<dbReference type="Pfam" id="PF08874">
    <property type="entry name" value="DUF1835"/>
    <property type="match status" value="1"/>
</dbReference>
<dbReference type="EMBL" id="DVHU01000119">
    <property type="protein sequence ID" value="HIR94407.1"/>
    <property type="molecule type" value="Genomic_DNA"/>
</dbReference>
<evidence type="ECO:0000259" key="2">
    <source>
        <dbReference type="Pfam" id="PF12395"/>
    </source>
</evidence>
<dbReference type="Pfam" id="PF12395">
    <property type="entry name" value="DUF3658"/>
    <property type="match status" value="1"/>
</dbReference>